<evidence type="ECO:0000313" key="1">
    <source>
        <dbReference type="EMBL" id="MBL0766779.1"/>
    </source>
</evidence>
<dbReference type="EMBL" id="JAERQG010000004">
    <property type="protein sequence ID" value="MBL0766779.1"/>
    <property type="molecule type" value="Genomic_DNA"/>
</dbReference>
<reference evidence="1" key="1">
    <citation type="submission" date="2021-01" db="EMBL/GenBank/DDBJ databases">
        <title>Marivirga sp. nov., isolated from intertidal surface sediments.</title>
        <authorList>
            <person name="Zhang M."/>
        </authorList>
    </citation>
    <scope>NUCLEOTIDE SEQUENCE</scope>
    <source>
        <strain evidence="1">SM1354</strain>
    </source>
</reference>
<accession>A0A937AJR8</accession>
<evidence type="ECO:0008006" key="3">
    <source>
        <dbReference type="Google" id="ProtNLM"/>
    </source>
</evidence>
<evidence type="ECO:0000313" key="2">
    <source>
        <dbReference type="Proteomes" id="UP000642920"/>
    </source>
</evidence>
<dbReference type="RefSeq" id="WP_201923693.1">
    <property type="nucleotide sequence ID" value="NZ_JAERQG010000004.1"/>
</dbReference>
<gene>
    <name evidence="1" type="ORF">JKP34_16040</name>
</gene>
<sequence length="127" mass="14823">MPFPKKIALQFTPTENYTLIYSEGTRSTLSDSTKLAEIIADKMRETPNKKLLLDYRKAIYTIPSSDAYNLVKVFELKLTDYRQYKMAVIVSKQNEDFGRVWASVGRQRGFDFEIFKTFEEAESWLLS</sequence>
<comment type="caution">
    <text evidence="1">The sequence shown here is derived from an EMBL/GenBank/DDBJ whole genome shotgun (WGS) entry which is preliminary data.</text>
</comment>
<organism evidence="1 2">
    <name type="scientific">Marivirga atlantica</name>
    <dbReference type="NCBI Taxonomy" id="1548457"/>
    <lineage>
        <taxon>Bacteria</taxon>
        <taxon>Pseudomonadati</taxon>
        <taxon>Bacteroidota</taxon>
        <taxon>Cytophagia</taxon>
        <taxon>Cytophagales</taxon>
        <taxon>Marivirgaceae</taxon>
        <taxon>Marivirga</taxon>
    </lineage>
</organism>
<name>A0A937AJR8_9BACT</name>
<proteinExistence type="predicted"/>
<keyword evidence="2" id="KW-1185">Reference proteome</keyword>
<dbReference type="AlphaFoldDB" id="A0A937AJR8"/>
<protein>
    <recommendedName>
        <fullName evidence="3">SpoIIAA-like</fullName>
    </recommendedName>
</protein>
<dbReference type="Proteomes" id="UP000642920">
    <property type="component" value="Unassembled WGS sequence"/>
</dbReference>